<name>A0A139BQ22_9PROT</name>
<dbReference type="CDD" id="cd18683">
    <property type="entry name" value="PIN_VapC-like"/>
    <property type="match status" value="1"/>
</dbReference>
<dbReference type="PANTHER" id="PTHR39664:SF2">
    <property type="entry name" value="NUCLEIC ACID-BINDING PROTEIN, CONTAINING PIN DOMAIN-RELATED"/>
    <property type="match status" value="1"/>
</dbReference>
<sequence length="131" mass="14751">MLGIDTNVLVRFLVRDDETQFEKARKLIKREVAAGRRIFVNQLVLMESEWVLRSRYAVPKNQIIAAISGLLDAIDIQFEDEPSIEEALFMWQDTAADFADCLIGAKNRRLGCRATASFDVKASKLPGFMAA</sequence>
<gene>
    <name evidence="2" type="ORF">AWT59_2793</name>
</gene>
<dbReference type="EMBL" id="LSLI01000100">
    <property type="protein sequence ID" value="KXS31090.1"/>
    <property type="molecule type" value="Genomic_DNA"/>
</dbReference>
<dbReference type="Pfam" id="PF01850">
    <property type="entry name" value="PIN"/>
    <property type="match status" value="1"/>
</dbReference>
<dbReference type="AlphaFoldDB" id="A0A139BQ22"/>
<evidence type="ECO:0000313" key="3">
    <source>
        <dbReference type="Proteomes" id="UP000070578"/>
    </source>
</evidence>
<accession>A0A139BQ22</accession>
<dbReference type="PANTHER" id="PTHR39664">
    <property type="match status" value="1"/>
</dbReference>
<dbReference type="InterPro" id="IPR029060">
    <property type="entry name" value="PIN-like_dom_sf"/>
</dbReference>
<reference evidence="2 3" key="2">
    <citation type="submission" date="2016-03" db="EMBL/GenBank/DDBJ databases">
        <title>New uncultured bacterium of the family Gallionellaceae from acid mine drainage: description and reconstruction of genome based on metagenomic analysis of microbial community.</title>
        <authorList>
            <person name="Kadnikov V."/>
            <person name="Ivasenko D."/>
            <person name="Beletsky A."/>
            <person name="Mardanov A."/>
            <person name="Danilova E."/>
            <person name="Pimenov N."/>
            <person name="Karnachuk O."/>
            <person name="Ravin N."/>
        </authorList>
    </citation>
    <scope>NUCLEOTIDE SEQUENCE [LARGE SCALE GENOMIC DNA]</scope>
    <source>
        <strain evidence="2">ShG14-8</strain>
    </source>
</reference>
<dbReference type="InterPro" id="IPR002716">
    <property type="entry name" value="PIN_dom"/>
</dbReference>
<dbReference type="Gene3D" id="3.40.50.1010">
    <property type="entry name" value="5'-nuclease"/>
    <property type="match status" value="1"/>
</dbReference>
<protein>
    <submittedName>
        <fullName evidence="2">PilT protein domain protein</fullName>
    </submittedName>
</protein>
<dbReference type="SUPFAM" id="SSF88723">
    <property type="entry name" value="PIN domain-like"/>
    <property type="match status" value="1"/>
</dbReference>
<feature type="domain" description="PIN" evidence="1">
    <location>
        <begin position="4"/>
        <end position="124"/>
    </location>
</feature>
<proteinExistence type="predicted"/>
<dbReference type="Proteomes" id="UP000070578">
    <property type="component" value="Unassembled WGS sequence"/>
</dbReference>
<evidence type="ECO:0000313" key="2">
    <source>
        <dbReference type="EMBL" id="KXS31090.1"/>
    </source>
</evidence>
<dbReference type="PATRIC" id="fig|1796491.3.peg.3054"/>
<organism evidence="2 3">
    <name type="scientific">Candidatus Gallionella acididurans</name>
    <dbReference type="NCBI Taxonomy" id="1796491"/>
    <lineage>
        <taxon>Bacteria</taxon>
        <taxon>Pseudomonadati</taxon>
        <taxon>Pseudomonadota</taxon>
        <taxon>Betaproteobacteria</taxon>
        <taxon>Nitrosomonadales</taxon>
        <taxon>Gallionellaceae</taxon>
        <taxon>Gallionella</taxon>
    </lineage>
</organism>
<evidence type="ECO:0000259" key="1">
    <source>
        <dbReference type="Pfam" id="PF01850"/>
    </source>
</evidence>
<reference evidence="2 3" key="1">
    <citation type="submission" date="2016-02" db="EMBL/GenBank/DDBJ databases">
        <authorList>
            <person name="Wen L."/>
            <person name="He K."/>
            <person name="Yang H."/>
        </authorList>
    </citation>
    <scope>NUCLEOTIDE SEQUENCE [LARGE SCALE GENOMIC DNA]</scope>
    <source>
        <strain evidence="2">ShG14-8</strain>
    </source>
</reference>
<comment type="caution">
    <text evidence="2">The sequence shown here is derived from an EMBL/GenBank/DDBJ whole genome shotgun (WGS) entry which is preliminary data.</text>
</comment>